<name>A0A915J6W1_ROMCU</name>
<accession>A0A915J6W1</accession>
<sequence>MASCNNEFNTLTEAQLLSFYCNAELEIVEDYIEQFLKETIFPPVNDEFYRTVLQYKESCFKTDQFLCERKQLENKIQALYPTVWTHRQNTISQIGECNEGKKASGSCTVTFSEFNWTAALELKTLHESLTALHTSKSAKADMDYHFSKMKCELAVELAVKSFMEHYQLRPDYPCYVKFHPAENDLNCRHRENLKRNCTILFFFLREAGLHQDFVCNAKLWLQNM</sequence>
<dbReference type="AlphaFoldDB" id="A0A915J6W1"/>
<evidence type="ECO:0000313" key="1">
    <source>
        <dbReference type="Proteomes" id="UP000887565"/>
    </source>
</evidence>
<proteinExistence type="predicted"/>
<organism evidence="1 2">
    <name type="scientific">Romanomermis culicivorax</name>
    <name type="common">Nematode worm</name>
    <dbReference type="NCBI Taxonomy" id="13658"/>
    <lineage>
        <taxon>Eukaryota</taxon>
        <taxon>Metazoa</taxon>
        <taxon>Ecdysozoa</taxon>
        <taxon>Nematoda</taxon>
        <taxon>Enoplea</taxon>
        <taxon>Dorylaimia</taxon>
        <taxon>Mermithida</taxon>
        <taxon>Mermithoidea</taxon>
        <taxon>Mermithidae</taxon>
        <taxon>Romanomermis</taxon>
    </lineage>
</organism>
<dbReference type="WBParaSite" id="nRc.2.0.1.t22191-RA">
    <property type="protein sequence ID" value="nRc.2.0.1.t22191-RA"/>
    <property type="gene ID" value="nRc.2.0.1.g22191"/>
</dbReference>
<dbReference type="Proteomes" id="UP000887565">
    <property type="component" value="Unplaced"/>
</dbReference>
<reference evidence="2" key="1">
    <citation type="submission" date="2022-11" db="UniProtKB">
        <authorList>
            <consortium name="WormBaseParasite"/>
        </authorList>
    </citation>
    <scope>IDENTIFICATION</scope>
</reference>
<keyword evidence="1" id="KW-1185">Reference proteome</keyword>
<protein>
    <submittedName>
        <fullName evidence="2">Uncharacterized protein</fullName>
    </submittedName>
</protein>
<evidence type="ECO:0000313" key="2">
    <source>
        <dbReference type="WBParaSite" id="nRc.2.0.1.t22191-RA"/>
    </source>
</evidence>